<proteinExistence type="predicted"/>
<evidence type="ECO:0008006" key="3">
    <source>
        <dbReference type="Google" id="ProtNLM"/>
    </source>
</evidence>
<name>A0A5D3CF41_CUCMM</name>
<comment type="caution">
    <text evidence="1">The sequence shown here is derived from an EMBL/GenBank/DDBJ whole genome shotgun (WGS) entry which is preliminary data.</text>
</comment>
<dbReference type="EMBL" id="SSTD01011206">
    <property type="protein sequence ID" value="TYK09922.1"/>
    <property type="molecule type" value="Genomic_DNA"/>
</dbReference>
<dbReference type="AlphaFoldDB" id="A0A5D3CF41"/>
<organism evidence="1 2">
    <name type="scientific">Cucumis melo var. makuwa</name>
    <name type="common">Oriental melon</name>
    <dbReference type="NCBI Taxonomy" id="1194695"/>
    <lineage>
        <taxon>Eukaryota</taxon>
        <taxon>Viridiplantae</taxon>
        <taxon>Streptophyta</taxon>
        <taxon>Embryophyta</taxon>
        <taxon>Tracheophyta</taxon>
        <taxon>Spermatophyta</taxon>
        <taxon>Magnoliopsida</taxon>
        <taxon>eudicotyledons</taxon>
        <taxon>Gunneridae</taxon>
        <taxon>Pentapetalae</taxon>
        <taxon>rosids</taxon>
        <taxon>fabids</taxon>
        <taxon>Cucurbitales</taxon>
        <taxon>Cucurbitaceae</taxon>
        <taxon>Benincaseae</taxon>
        <taxon>Cucumis</taxon>
    </lineage>
</organism>
<reference evidence="1 2" key="1">
    <citation type="submission" date="2019-08" db="EMBL/GenBank/DDBJ databases">
        <title>Draft genome sequences of two oriental melons (Cucumis melo L. var makuwa).</title>
        <authorList>
            <person name="Kwon S.-Y."/>
        </authorList>
    </citation>
    <scope>NUCLEOTIDE SEQUENCE [LARGE SCALE GENOMIC DNA]</scope>
    <source>
        <strain evidence="2">cv. Chang Bougi</strain>
        <tissue evidence="1">Leaf</tissue>
    </source>
</reference>
<dbReference type="PANTHER" id="PTHR33116">
    <property type="entry name" value="REVERSE TRANSCRIPTASE ZINC-BINDING DOMAIN-CONTAINING PROTEIN-RELATED-RELATED"/>
    <property type="match status" value="1"/>
</dbReference>
<evidence type="ECO:0000313" key="2">
    <source>
        <dbReference type="Proteomes" id="UP000321947"/>
    </source>
</evidence>
<dbReference type="PANTHER" id="PTHR33116:SF78">
    <property type="entry name" value="OS12G0587133 PROTEIN"/>
    <property type="match status" value="1"/>
</dbReference>
<gene>
    <name evidence="1" type="ORF">E5676_scaffold16G00380</name>
</gene>
<sequence length="272" mass="31263">MDKVHAKLDKWKRFNLSRGGRASLSLCKSVLFNLPTYYMSTFLMPEGVISKPERILRNFFWEGQKGSKINHLVGWETVTRDLVDGGGYKARNMALLVKWGWRYLEEEDSLWCKVWEVHGKVPYASLIPLLPLGKPLYKAIWKYGSPRRVNILFWIVVVGNLNASTVMQHKLPNSHLSPPFACCLRDKEDRTYSFSANIRLCVGKICLKSLVILDFGPDFKDNVKALLRGSNLQKEATLLWENVVKAILQKYGFKEIKESSMINRWAVLIALI</sequence>
<evidence type="ECO:0000313" key="1">
    <source>
        <dbReference type="EMBL" id="TYK09922.1"/>
    </source>
</evidence>
<dbReference type="Proteomes" id="UP000321947">
    <property type="component" value="Unassembled WGS sequence"/>
</dbReference>
<protein>
    <recommendedName>
        <fullName evidence="3">Reverse transcriptase zinc-binding domain-containing protein</fullName>
    </recommendedName>
</protein>
<accession>A0A5D3CF41</accession>